<feature type="region of interest" description="Disordered" evidence="10">
    <location>
        <begin position="1817"/>
        <end position="1915"/>
    </location>
</feature>
<feature type="region of interest" description="Disordered" evidence="10">
    <location>
        <begin position="1391"/>
        <end position="1436"/>
    </location>
</feature>
<keyword evidence="11" id="KW-1185">Reference proteome</keyword>
<keyword evidence="12" id="KW-0282">Flagellum</keyword>
<evidence type="ECO:0000256" key="8">
    <source>
        <dbReference type="PROSITE-ProRule" id="PRU00221"/>
    </source>
</evidence>
<dbReference type="Gene3D" id="2.130.10.10">
    <property type="entry name" value="YVTN repeat-like/Quinoprotein amine dehydrogenase"/>
    <property type="match status" value="3"/>
</dbReference>
<evidence type="ECO:0000256" key="7">
    <source>
        <dbReference type="ARBA" id="ARBA00023273"/>
    </source>
</evidence>
<feature type="compositionally biased region" description="Basic and acidic residues" evidence="10">
    <location>
        <begin position="1230"/>
        <end position="1240"/>
    </location>
</feature>
<dbReference type="InterPro" id="IPR036322">
    <property type="entry name" value="WD40_repeat_dom_sf"/>
</dbReference>
<dbReference type="PANTHER" id="PTHR14885">
    <property type="entry name" value="CILIA- AND FLAGELLA-ASSOCIATED PROTEIN 43-RELATED"/>
    <property type="match status" value="1"/>
</dbReference>
<dbReference type="Pfam" id="PF00400">
    <property type="entry name" value="WD40"/>
    <property type="match status" value="1"/>
</dbReference>
<evidence type="ECO:0000256" key="10">
    <source>
        <dbReference type="SAM" id="MobiDB-lite"/>
    </source>
</evidence>
<proteinExistence type="predicted"/>
<reference evidence="12" key="1">
    <citation type="submission" date="2025-08" db="UniProtKB">
        <authorList>
            <consortium name="RefSeq"/>
        </authorList>
    </citation>
    <scope>IDENTIFICATION</scope>
    <source>
        <tissue evidence="12">Total insect</tissue>
    </source>
</reference>
<feature type="compositionally biased region" description="Low complexity" evidence="10">
    <location>
        <begin position="1537"/>
        <end position="1547"/>
    </location>
</feature>
<dbReference type="RefSeq" id="XP_034242911.1">
    <property type="nucleotide sequence ID" value="XM_034387020.1"/>
</dbReference>
<feature type="repeat" description="WD" evidence="8">
    <location>
        <begin position="483"/>
        <end position="517"/>
    </location>
</feature>
<feature type="compositionally biased region" description="Low complexity" evidence="10">
    <location>
        <begin position="1396"/>
        <end position="1410"/>
    </location>
</feature>
<dbReference type="GO" id="GO:0005930">
    <property type="term" value="C:axoneme"/>
    <property type="evidence" value="ECO:0007669"/>
    <property type="project" value="UniProtKB-SubCell"/>
</dbReference>
<dbReference type="KEGG" id="tpal:117646213"/>
<organism evidence="12">
    <name type="scientific">Thrips palmi</name>
    <name type="common">Melon thrips</name>
    <dbReference type="NCBI Taxonomy" id="161013"/>
    <lineage>
        <taxon>Eukaryota</taxon>
        <taxon>Metazoa</taxon>
        <taxon>Ecdysozoa</taxon>
        <taxon>Arthropoda</taxon>
        <taxon>Hexapoda</taxon>
        <taxon>Insecta</taxon>
        <taxon>Pterygota</taxon>
        <taxon>Neoptera</taxon>
        <taxon>Paraneoptera</taxon>
        <taxon>Thysanoptera</taxon>
        <taxon>Terebrantia</taxon>
        <taxon>Thripoidea</taxon>
        <taxon>Thripidae</taxon>
        <taxon>Thrips</taxon>
    </lineage>
</organism>
<dbReference type="InterPro" id="IPR015943">
    <property type="entry name" value="WD40/YVTN_repeat-like_dom_sf"/>
</dbReference>
<name>A0A6P8YZZ4_THRPL</name>
<keyword evidence="5 9" id="KW-0175">Coiled coil</keyword>
<evidence type="ECO:0000256" key="9">
    <source>
        <dbReference type="SAM" id="Coils"/>
    </source>
</evidence>
<evidence type="ECO:0000256" key="2">
    <source>
        <dbReference type="ARBA" id="ARBA00022490"/>
    </source>
</evidence>
<evidence type="ECO:0000256" key="6">
    <source>
        <dbReference type="ARBA" id="ARBA00023212"/>
    </source>
</evidence>
<feature type="region of interest" description="Disordered" evidence="10">
    <location>
        <begin position="1527"/>
        <end position="1552"/>
    </location>
</feature>
<dbReference type="PROSITE" id="PS50082">
    <property type="entry name" value="WD_REPEATS_2"/>
    <property type="match status" value="1"/>
</dbReference>
<keyword evidence="12" id="KW-0969">Cilium</keyword>
<evidence type="ECO:0000256" key="3">
    <source>
        <dbReference type="ARBA" id="ARBA00022574"/>
    </source>
</evidence>
<protein>
    <submittedName>
        <fullName evidence="12">Cilia- and flagella-associated protein 44</fullName>
    </submittedName>
</protein>
<evidence type="ECO:0000256" key="4">
    <source>
        <dbReference type="ARBA" id="ARBA00022737"/>
    </source>
</evidence>
<gene>
    <name evidence="12" type="primary">LOC117646213</name>
</gene>
<accession>A0A6P8YZZ4</accession>
<dbReference type="SMART" id="SM00320">
    <property type="entry name" value="WD40"/>
    <property type="match status" value="5"/>
</dbReference>
<dbReference type="PANTHER" id="PTHR14885:SF3">
    <property type="entry name" value="CILIA- AND FLAGELLA-ASSOCIATED PROTEIN 44"/>
    <property type="match status" value="1"/>
</dbReference>
<dbReference type="OrthoDB" id="1935234at2759"/>
<sequence>MSDSGKGGEDPSKQRSSLRGKSTENEDFSTGGESSERDGQDVYDEKDFVSGPVLSEGCTVPANVLEFQFSFGYDCQLHSNLCVLDPDTLAFISGDLLHFFRISDRKLWFRRSAGGAGLGHIARNPKQPHFAVGEKGKRPRIIVYEWPSLRIVAVLKRGADRAYTYLNYSVDGDLLCSMAGSPDNLFTVWNWRDSRIMLRAKSSGQDVFSAAFSSYMPGSITSAGSAHVRFWRMAETFTGLKLEGAQGRFGNTEVSDVIGVLSLPDGKVVSGCEWGNILLWEAGLIKAEVTKKGRKPCHSAPVAQFEYSNGELLSLGMDGFVKVWYFETIDLADPPDEDRFIEVEPIFELEVADELGPASLLCLQRKHLDDQSASTWFAQDGGGGLWQLDLSLSADAPAPRRLLTTHSCGVAAVCAAPLSAFVATLGVEGRLHLYSPGLRGLVVARAFPAAGHAMLWLPPKRHYADHHGTGHGTADLVTLLQASKAHSQAATALALSDDGEVLASGGADRTVFLFRVEPNGAFARLVPLGFVQTVDVVTFLTFKPEQPFTVLAGCAHGQLVELELPQSTAHDVTYRYPEDAVAVRTLVYKSVKSRLRGEAHARRVERRREKKMAAKRRQLERVKADNAGLDIDEEAFLADSGPEEDAEELVMPSELGAVRWARYVDEDTVMLAVAGFDAGYLYKYRFDTTEASDGPKEVEPLECVAVPGNDDLELVNMCSLDNKYVFLGMGDGTVRCARVKDDSSDLSDYWSLGMHNGPVTGLALAADLRTLYSSGPDGNLFMYAVHPDGGVPSTNAVSLAAPVAITPPAPAEELYGADVPTLEEQCAKAESDRKARVAAERMQRAEQALWGLAAAYNNIVKRNRQLPVSQQIPQSELELDPRITPSVRMALEAEADLLRAKLAFPLEKASLQYRKLADFYTDAVDGHGIKVYAVRKEDMFVETIRQRKLRAEFEVASAMVQIRQADALRRGRTVELDVAPPDEDEDITLAPAPVESFLRGISAFEHKFNARLRRLLDKYHSRKFRRERRELEWKHFHRKKPDKKRTDPLDEELIREAEQTIGDYKLKSDEDYKVPADQVVTTVGKYEQLLRVRKRLDDLVGSFNAEVLALRQRKAGLRERMLSQSALLRRIHHELPAHLHVKAPEPPTVDAAIEYPERQFQVTEEEIEVEMDRAAPSRRQGRGFKSTIEIAPPIRDDAELEVLKGAQGDIVLTVGEQESMSKLVEALVGGDKEHRDKDRQGSGADLGRVDSDVDMQALRALGADDTVNTAWEDELRAQRLIAKALASRRLEVQRDATLLRHHLLVLHQELVVIKACEEREDFLAAHVADKEVACREVQNEINAIQNKLDGKAREIMRCEEKEKEVQLNFIEAVGDNAYVDYLKRIFKKKYKPPKGPDAASSDDSSSSSSSSDEDDDDASLDSNELGPTRFDDTECPPDCSKELFDLTLELRAQRHETEKEVVDLRKDVEHLRKEQDAATKRLRKGEDDLRAEEAQLQEFRREKQQRLNKVETVVVLRLSQLQHVKAPAVPDQGADQGAAPGTEATPAPHQPPKFELIKNTLVFNTAVLADLDRRKLQLDEEAKTQRAKHKKNQMHLHRMKVDVRFMRDRLKALREQIEEAQYRKFGCVVDMTELEQALLKRFIWDLRSSADEIRAEFYDLISSMQVGACFAEYKSAIEQNTQRQNLLLVLIEERNRLMATVARIDGRAAPEKDLSDFDEDVTRLQSLVVTLQARRDALLAEAVRLRQKGPLPPLLRPGSSRAAGAPPAPGPSAYHGGCGAEQRRSASLDSMASYGMGFLRADMRDIPAIPSEEELMAAGPSAPDEDADDDEPASEHTVEELFRRVSSEPARDAVDGFLERLGSHDGGEDMMRVDQSSASEPVSDTEPMSDAEPLSDAGPTSDAEPPIIVECRGRS</sequence>
<keyword evidence="6" id="KW-0206">Cytoskeleton</keyword>
<feature type="coiled-coil region" evidence="9">
    <location>
        <begin position="1327"/>
        <end position="1361"/>
    </location>
</feature>
<feature type="region of interest" description="Disordered" evidence="10">
    <location>
        <begin position="1229"/>
        <end position="1248"/>
    </location>
</feature>
<evidence type="ECO:0000256" key="1">
    <source>
        <dbReference type="ARBA" id="ARBA00004430"/>
    </source>
</evidence>
<feature type="region of interest" description="Disordered" evidence="10">
    <location>
        <begin position="1"/>
        <end position="42"/>
    </location>
</feature>
<evidence type="ECO:0000313" key="11">
    <source>
        <dbReference type="Proteomes" id="UP000515158"/>
    </source>
</evidence>
<dbReference type="SUPFAM" id="SSF69322">
    <property type="entry name" value="Tricorn protease domain 2"/>
    <property type="match status" value="1"/>
</dbReference>
<feature type="compositionally biased region" description="Basic and acidic residues" evidence="10">
    <location>
        <begin position="1833"/>
        <end position="1872"/>
    </location>
</feature>
<keyword evidence="2" id="KW-0963">Cytoplasm</keyword>
<dbReference type="Proteomes" id="UP000515158">
    <property type="component" value="Unplaced"/>
</dbReference>
<comment type="subcellular location">
    <subcellularLocation>
        <location evidence="1">Cytoplasm</location>
        <location evidence="1">Cytoskeleton</location>
        <location evidence="1">Cilium axoneme</location>
    </subcellularLocation>
</comment>
<feature type="coiled-coil region" evidence="9">
    <location>
        <begin position="1568"/>
        <end position="1623"/>
    </location>
</feature>
<evidence type="ECO:0000313" key="12">
    <source>
        <dbReference type="RefSeq" id="XP_034242911.1"/>
    </source>
</evidence>
<dbReference type="GeneID" id="117646213"/>
<dbReference type="InterPro" id="IPR001680">
    <property type="entry name" value="WD40_rpt"/>
</dbReference>
<feature type="compositionally biased region" description="Acidic residues" evidence="10">
    <location>
        <begin position="1823"/>
        <end position="1832"/>
    </location>
</feature>
<dbReference type="GO" id="GO:0003341">
    <property type="term" value="P:cilium movement"/>
    <property type="evidence" value="ECO:0007669"/>
    <property type="project" value="UniProtKB-ARBA"/>
</dbReference>
<keyword evidence="3 8" id="KW-0853">WD repeat</keyword>
<feature type="coiled-coil region" evidence="9">
    <location>
        <begin position="1454"/>
        <end position="1509"/>
    </location>
</feature>
<keyword evidence="4" id="KW-0677">Repeat</keyword>
<feature type="compositionally biased region" description="Basic and acidic residues" evidence="10">
    <location>
        <begin position="1"/>
        <end position="13"/>
    </location>
</feature>
<keyword evidence="7" id="KW-0966">Cell projection</keyword>
<dbReference type="SUPFAM" id="SSF50978">
    <property type="entry name" value="WD40 repeat-like"/>
    <property type="match status" value="1"/>
</dbReference>
<feature type="compositionally biased region" description="Low complexity" evidence="10">
    <location>
        <begin position="1756"/>
        <end position="1765"/>
    </location>
</feature>
<feature type="region of interest" description="Disordered" evidence="10">
    <location>
        <begin position="1749"/>
        <end position="1781"/>
    </location>
</feature>
<dbReference type="FunCoup" id="A0A6P8YZZ4">
    <property type="interactions" value="59"/>
</dbReference>
<dbReference type="InParanoid" id="A0A6P8YZZ4"/>
<evidence type="ECO:0000256" key="5">
    <source>
        <dbReference type="ARBA" id="ARBA00023054"/>
    </source>
</evidence>